<evidence type="ECO:0000256" key="3">
    <source>
        <dbReference type="SAM" id="Phobius"/>
    </source>
</evidence>
<organism evidence="5 6">
    <name type="scientific">Klebsormidium nitens</name>
    <name type="common">Green alga</name>
    <name type="synonym">Ulothrix nitens</name>
    <dbReference type="NCBI Taxonomy" id="105231"/>
    <lineage>
        <taxon>Eukaryota</taxon>
        <taxon>Viridiplantae</taxon>
        <taxon>Streptophyta</taxon>
        <taxon>Klebsormidiophyceae</taxon>
        <taxon>Klebsormidiales</taxon>
        <taxon>Klebsormidiaceae</taxon>
        <taxon>Klebsormidium</taxon>
    </lineage>
</organism>
<dbReference type="Pfam" id="PF00651">
    <property type="entry name" value="BTB"/>
    <property type="match status" value="1"/>
</dbReference>
<evidence type="ECO:0000259" key="4">
    <source>
        <dbReference type="PROSITE" id="PS50097"/>
    </source>
</evidence>
<dbReference type="AlphaFoldDB" id="A0A1Y1HKD5"/>
<accession>A0A1Y1HKD5</accession>
<dbReference type="SMART" id="SM00225">
    <property type="entry name" value="BTB"/>
    <property type="match status" value="1"/>
</dbReference>
<gene>
    <name evidence="5" type="ORF">KFL_000230240</name>
</gene>
<evidence type="ECO:0000313" key="6">
    <source>
        <dbReference type="Proteomes" id="UP000054558"/>
    </source>
</evidence>
<feature type="compositionally biased region" description="Basic and acidic residues" evidence="2">
    <location>
        <begin position="338"/>
        <end position="350"/>
    </location>
</feature>
<feature type="domain" description="BTB" evidence="4">
    <location>
        <begin position="114"/>
        <end position="174"/>
    </location>
</feature>
<dbReference type="CDD" id="cd18186">
    <property type="entry name" value="BTB_POZ_ZBTB_KLHL-like"/>
    <property type="match status" value="1"/>
</dbReference>
<dbReference type="InterPro" id="IPR011333">
    <property type="entry name" value="SKP1/BTB/POZ_sf"/>
</dbReference>
<dbReference type="PANTHER" id="PTHR46336">
    <property type="entry name" value="OS02G0260700 PROTEIN"/>
    <property type="match status" value="1"/>
</dbReference>
<feature type="compositionally biased region" description="Gly residues" evidence="2">
    <location>
        <begin position="356"/>
        <end position="366"/>
    </location>
</feature>
<proteinExistence type="predicted"/>
<keyword evidence="3" id="KW-1133">Transmembrane helix</keyword>
<comment type="pathway">
    <text evidence="1">Protein modification; protein ubiquitination.</text>
</comment>
<dbReference type="SUPFAM" id="SSF54695">
    <property type="entry name" value="POZ domain"/>
    <property type="match status" value="1"/>
</dbReference>
<reference evidence="5 6" key="1">
    <citation type="journal article" date="2014" name="Nat. Commun.">
        <title>Klebsormidium flaccidum genome reveals primary factors for plant terrestrial adaptation.</title>
        <authorList>
            <person name="Hori K."/>
            <person name="Maruyama F."/>
            <person name="Fujisawa T."/>
            <person name="Togashi T."/>
            <person name="Yamamoto N."/>
            <person name="Seo M."/>
            <person name="Sato S."/>
            <person name="Yamada T."/>
            <person name="Mori H."/>
            <person name="Tajima N."/>
            <person name="Moriyama T."/>
            <person name="Ikeuchi M."/>
            <person name="Watanabe M."/>
            <person name="Wada H."/>
            <person name="Kobayashi K."/>
            <person name="Saito M."/>
            <person name="Masuda T."/>
            <person name="Sasaki-Sekimoto Y."/>
            <person name="Mashiguchi K."/>
            <person name="Awai K."/>
            <person name="Shimojima M."/>
            <person name="Masuda S."/>
            <person name="Iwai M."/>
            <person name="Nobusawa T."/>
            <person name="Narise T."/>
            <person name="Kondo S."/>
            <person name="Saito H."/>
            <person name="Sato R."/>
            <person name="Murakawa M."/>
            <person name="Ihara Y."/>
            <person name="Oshima-Yamada Y."/>
            <person name="Ohtaka K."/>
            <person name="Satoh M."/>
            <person name="Sonobe K."/>
            <person name="Ishii M."/>
            <person name="Ohtani R."/>
            <person name="Kanamori-Sato M."/>
            <person name="Honoki R."/>
            <person name="Miyazaki D."/>
            <person name="Mochizuki H."/>
            <person name="Umetsu J."/>
            <person name="Higashi K."/>
            <person name="Shibata D."/>
            <person name="Kamiya Y."/>
            <person name="Sato N."/>
            <person name="Nakamura Y."/>
            <person name="Tabata S."/>
            <person name="Ida S."/>
            <person name="Kurokawa K."/>
            <person name="Ohta H."/>
        </authorList>
    </citation>
    <scope>NUCLEOTIDE SEQUENCE [LARGE SCALE GENOMIC DNA]</scope>
    <source>
        <strain evidence="5 6">NIES-2285</strain>
    </source>
</reference>
<keyword evidence="6" id="KW-1185">Reference proteome</keyword>
<sequence>MAFADLSDQLPPQPERKELGVDLSVHMDFAYRSGLKQFSDRVIRVLVQREPLEGGEELQQPDKSTSQAYASGCVASKELTDSEHQVQAVDLEMQPVAGNEYGDEDSEGSSSYDIPVSSAVIAAHSMYFRRMLTSGLHESRSKDQPIVVALSPREAQSFNALIEFIYTHEISATVRSDKEELCWLLTIADRFETAACVQMCVQTLTSTPTTLADAVMYVSLPEPVKRCEAVRALIDTISTLTNWSLEEIAGADSVCDMEEVTIRRLVLELRGSDEYEEGLCKVCLQWFRYEGQDRWGAFAALLELLEFWRINPTFIREELESCPEVSAPERRALIDKLKSMEPPQEDKTPDGADQVGHGGAPAGHGLGPAVAGNNAPAVFPGGSVGVRVGRSLASFTLFLIILGAIEGFVVPVVSELGQFLSQADIRMTFL</sequence>
<dbReference type="InterPro" id="IPR000210">
    <property type="entry name" value="BTB/POZ_dom"/>
</dbReference>
<dbReference type="Gene3D" id="3.30.710.10">
    <property type="entry name" value="Potassium Channel Kv1.1, Chain A"/>
    <property type="match status" value="1"/>
</dbReference>
<protein>
    <submittedName>
        <fullName evidence="5">BTB POZ domain-containing protein</fullName>
    </submittedName>
</protein>
<dbReference type="EMBL" id="DF236972">
    <property type="protein sequence ID" value="GAQ79044.1"/>
    <property type="molecule type" value="Genomic_DNA"/>
</dbReference>
<dbReference type="PANTHER" id="PTHR46336:SF3">
    <property type="entry name" value="BTB_POZ DOMAIN-CONTAINING PROTEIN POB1"/>
    <property type="match status" value="1"/>
</dbReference>
<dbReference type="PROSITE" id="PS50097">
    <property type="entry name" value="BTB"/>
    <property type="match status" value="1"/>
</dbReference>
<dbReference type="InterPro" id="IPR045890">
    <property type="entry name" value="POB1-like"/>
</dbReference>
<evidence type="ECO:0000313" key="5">
    <source>
        <dbReference type="EMBL" id="GAQ79044.1"/>
    </source>
</evidence>
<evidence type="ECO:0000256" key="1">
    <source>
        <dbReference type="ARBA" id="ARBA00004906"/>
    </source>
</evidence>
<name>A0A1Y1HKD5_KLENI</name>
<feature type="region of interest" description="Disordered" evidence="2">
    <location>
        <begin position="338"/>
        <end position="366"/>
    </location>
</feature>
<dbReference type="Proteomes" id="UP000054558">
    <property type="component" value="Unassembled WGS sequence"/>
</dbReference>
<evidence type="ECO:0000256" key="2">
    <source>
        <dbReference type="SAM" id="MobiDB-lite"/>
    </source>
</evidence>
<keyword evidence="3" id="KW-0472">Membrane</keyword>
<dbReference type="STRING" id="105231.A0A1Y1HKD5"/>
<dbReference type="OrthoDB" id="6359816at2759"/>
<feature type="transmembrane region" description="Helical" evidence="3">
    <location>
        <begin position="392"/>
        <end position="413"/>
    </location>
</feature>
<keyword evidence="3" id="KW-0812">Transmembrane</keyword>